<name>A0A381NKY5_9ZZZZ</name>
<gene>
    <name evidence="1" type="ORF">METZ01_LOCUS8041</name>
</gene>
<dbReference type="EMBL" id="UINC01000432">
    <property type="protein sequence ID" value="SUZ55187.1"/>
    <property type="molecule type" value="Genomic_DNA"/>
</dbReference>
<sequence>METIFNQVDITKTNFALSNKFKFMDNKQSFIPVTALDFPLLT</sequence>
<accession>A0A381NKY5</accession>
<organism evidence="1">
    <name type="scientific">marine metagenome</name>
    <dbReference type="NCBI Taxonomy" id="408172"/>
    <lineage>
        <taxon>unclassified sequences</taxon>
        <taxon>metagenomes</taxon>
        <taxon>ecological metagenomes</taxon>
    </lineage>
</organism>
<proteinExistence type="predicted"/>
<evidence type="ECO:0000313" key="1">
    <source>
        <dbReference type="EMBL" id="SUZ55187.1"/>
    </source>
</evidence>
<dbReference type="AlphaFoldDB" id="A0A381NKY5"/>
<reference evidence="1" key="1">
    <citation type="submission" date="2018-05" db="EMBL/GenBank/DDBJ databases">
        <authorList>
            <person name="Lanie J.A."/>
            <person name="Ng W.-L."/>
            <person name="Kazmierczak K.M."/>
            <person name="Andrzejewski T.M."/>
            <person name="Davidsen T.M."/>
            <person name="Wayne K.J."/>
            <person name="Tettelin H."/>
            <person name="Glass J.I."/>
            <person name="Rusch D."/>
            <person name="Podicherti R."/>
            <person name="Tsui H.-C.T."/>
            <person name="Winkler M.E."/>
        </authorList>
    </citation>
    <scope>NUCLEOTIDE SEQUENCE</scope>
</reference>
<protein>
    <submittedName>
        <fullName evidence="1">Uncharacterized protein</fullName>
    </submittedName>
</protein>